<dbReference type="KEGG" id="gba:J421_1282"/>
<feature type="chain" id="PRO_5004793883" evidence="2">
    <location>
        <begin position="20"/>
        <end position="1976"/>
    </location>
</feature>
<gene>
    <name evidence="5" type="ORF">J421_1282</name>
</gene>
<dbReference type="InterPro" id="IPR043772">
    <property type="entry name" value="MBG_3"/>
</dbReference>
<proteinExistence type="predicted"/>
<evidence type="ECO:0000313" key="5">
    <source>
        <dbReference type="EMBL" id="AHG88819.1"/>
    </source>
</evidence>
<name>W0RCJ5_9BACT</name>
<dbReference type="Gene3D" id="2.60.40.10">
    <property type="entry name" value="Immunoglobulins"/>
    <property type="match status" value="2"/>
</dbReference>
<dbReference type="eggNOG" id="COG3209">
    <property type="taxonomic scope" value="Bacteria"/>
</dbReference>
<sequence length="1976" mass="193762">MRFSLSRLLSVLTAVVVYGAPVAGQQVEPPQPAQPASPALPAPSQAPDTSHLPPPPHDGRPKGPPPADSVRLAAGTSTPSSPIETAPAASTGKALVYCPPSDATGCGAIVAALSGTFPVGVERGYDGSAGTVDLASADLSRYALFVIPSLADGGAARPYDLLRSTAIAARLKDGVTGRVAVWSGTPDLGASDRPSKDRLLVGLARWAAATFETRGTTGLVALQDLSDDATTRYGWLAGISAAVVGADAALASHASVTGLTAAGEAVVGSGAPTLAYDNMASYGLTLGAGAPAGEEVAARGADGSKAVLVTYVPAAVAGVSASRAIGAFGAANLLAGVGTTTYSYAQYVTYGRGTYQLYAYAFTGTINTGSNYVTCGSMAFTDAASGAAVATGTALYASSGSPWFYAPSQAPYISSTLYPLGTYTLRAAFQPAAVGCDYQASSTTMSLIVRRGARWQSQQIDGAPTTSTYVTAGATHTVSAVALDELANAPMASSPTLVYVYEEVPNGSCWNGYYYYTCTTWQYVGQTTVNTDATGKLTYSYAIPANTTHTYIFEARTRDDDTYAGEWTYFYLYPRTATTASIGANPANGSAFGQTVAFSTTVTGAGGTPTGTVYLKVDNSYVVAQPLVNGSATLSYAGMSSGVHTVSIYYLGDATYAQTGTAGSTSQSITYTVGKATPIVTWSAPAAITYGTALSGTQLNATASVPGTFTYSPAAGTTLGVGEDQPLTVTFTPTNTTSYETVTKTVTIDVAQATQTITFAGAPASAVYGATFDVTASASSQLPVAVQASGACTASGPTVTMSAGTGTCTLTATQAGNASYAAAAPVTLTTTAARKTTAITLDASAATYDGAAHAATASTPELGAAGIAITYDGAAAAPTAAGSYAVVATLTDANYQAPNATGTLVIGKATATLTLGALSATYDGAAKAAAVTTSPAGLTGVAVTYDGASAAPSGAGSYAVVATLANPNYQATNATGTLEIGKASSTVTVTCSPASVGYDGTPKTPCTASVAGAGGLSQSLTPTYAANTNVGTATATGTFAGEANHLGSTSTATFTITKATPAIAWNAPAAITYGAALGAAQLNATASVPGSFVYSPAAGALPNAGDAQSLSVTFTPTDAANYTTATATVTIDVRKAPSVATVTCPASVTYDGTARTPCSATVTGAGNFSATPAPTYANNTNAGTATASVSYAGDANHEASSGSATFAIEKAASAVVVSCPATAVFTGAALAPCTAAANGVGGLAASLAPTYAANTNVGTATASAAFAGDANHVGSSGSATFGITKAPAAVTVSCPTAPLTYDGSAQTPCTANVAGAGGLSRSLTPAYSGNTNVGAATATAAFDGDANHDAATGSATFSIAKAPAAVTVTCASATQTYDGTPKTPCAATVTGAGGLSAAVTPVTYTANTNAGTASAGAAFAGDANHDPASGSATFTIGKAASSVAVSCPASVVYTGGALAPCTAAVSGPGTVTGAAALTYAANTNAGSASVSASYPGDANHDGSAGTGGFTIAKAPSTVTVTCTPATLTFDGTARTPCAARATGAGGLDVAVSPLTYANNTNVGAAKASAAFAGDANHDGSAGAGGFAITAAATTASLTVSPSSQQYSDQVTLTAKLSPAALGTVAPATGVTFKIAGQTVGTATLAPAAGGLVGTLVVTLGTSLPPGVKAVTADFTGVNANFTVNSASTSFTVAPEDARVTYTGATYASTAGVNSTTAAVTLSATIMDATAAAGDPAYDASAGDVRNASVRFVDRASGATLCSAPVGLVSSADTKTGTVSCNWSASLGSQESATWTVGVVVDGFYARNSADDNTVVTVALPIGGMISGGGFLVNSASGGQYAGQAGLKTNYGFNVKYNKQLTNLQGSLNVIVRNGGRTYQIKANSMTSLATDAVNTPYTAQFAAKASIQDITDPTNVIAVDGNATLQVTLTDRGSPGSNDSLGIAVFNKSGGLWFASNWNGTKTVEQTIGGGDVVVR</sequence>
<dbReference type="eggNOG" id="COG4625">
    <property type="taxonomic scope" value="Bacteria"/>
</dbReference>
<accession>W0RCJ5</accession>
<dbReference type="InParanoid" id="W0RCJ5"/>
<dbReference type="RefSeq" id="WP_025410345.1">
    <property type="nucleotide sequence ID" value="NZ_CP007128.1"/>
</dbReference>
<organism evidence="5 6">
    <name type="scientific">Gemmatirosa kalamazoonensis</name>
    <dbReference type="NCBI Taxonomy" id="861299"/>
    <lineage>
        <taxon>Bacteria</taxon>
        <taxon>Pseudomonadati</taxon>
        <taxon>Gemmatimonadota</taxon>
        <taxon>Gemmatimonadia</taxon>
        <taxon>Gemmatimonadales</taxon>
        <taxon>Gemmatimonadaceae</taxon>
        <taxon>Gemmatirosa</taxon>
    </lineage>
</organism>
<dbReference type="eggNOG" id="COG2911">
    <property type="taxonomic scope" value="Bacteria"/>
</dbReference>
<dbReference type="OrthoDB" id="1121493at2"/>
<feature type="compositionally biased region" description="Pro residues" evidence="1">
    <location>
        <begin position="29"/>
        <end position="41"/>
    </location>
</feature>
<dbReference type="PATRIC" id="fig|861299.3.peg.1301"/>
<evidence type="ECO:0000256" key="2">
    <source>
        <dbReference type="SAM" id="SignalP"/>
    </source>
</evidence>
<protein>
    <submittedName>
        <fullName evidence="5">Uncharacterized protein</fullName>
    </submittedName>
</protein>
<keyword evidence="6" id="KW-1185">Reference proteome</keyword>
<dbReference type="HOGENOM" id="CLU_234334_0_0_0"/>
<dbReference type="STRING" id="861299.J421_1282"/>
<evidence type="ECO:0000256" key="1">
    <source>
        <dbReference type="SAM" id="MobiDB-lite"/>
    </source>
</evidence>
<dbReference type="EMBL" id="CP007128">
    <property type="protein sequence ID" value="AHG88819.1"/>
    <property type="molecule type" value="Genomic_DNA"/>
</dbReference>
<feature type="domain" description="MBG" evidence="4">
    <location>
        <begin position="839"/>
        <end position="910"/>
    </location>
</feature>
<dbReference type="Pfam" id="PF16640">
    <property type="entry name" value="Big_3_5"/>
    <property type="match status" value="1"/>
</dbReference>
<dbReference type="Pfam" id="PF18887">
    <property type="entry name" value="MBG_3"/>
    <property type="match status" value="2"/>
</dbReference>
<feature type="domain" description="Bacterial Ig-like" evidence="3">
    <location>
        <begin position="589"/>
        <end position="673"/>
    </location>
</feature>
<evidence type="ECO:0000259" key="3">
    <source>
        <dbReference type="Pfam" id="PF16640"/>
    </source>
</evidence>
<feature type="signal peptide" evidence="2">
    <location>
        <begin position="1"/>
        <end position="19"/>
    </location>
</feature>
<reference evidence="5 6" key="1">
    <citation type="journal article" date="2014" name="Genome Announc.">
        <title>Genome Sequence and Methylome of Soil Bacterium Gemmatirosa kalamazoonensis KBS708T, a Member of the Rarely Cultivated Gemmatimonadetes Phylum.</title>
        <authorList>
            <person name="Debruyn J.M."/>
            <person name="Radosevich M."/>
            <person name="Wommack K.E."/>
            <person name="Polson S.W."/>
            <person name="Hauser L.J."/>
            <person name="Fawaz M.N."/>
            <person name="Korlach J."/>
            <person name="Tsai Y.C."/>
        </authorList>
    </citation>
    <scope>NUCLEOTIDE SEQUENCE [LARGE SCALE GENOMIC DNA]</scope>
    <source>
        <strain evidence="5 6">KBS708</strain>
    </source>
</reference>
<evidence type="ECO:0000259" key="4">
    <source>
        <dbReference type="Pfam" id="PF18887"/>
    </source>
</evidence>
<feature type="compositionally biased region" description="Pro residues" evidence="1">
    <location>
        <begin position="52"/>
        <end position="67"/>
    </location>
</feature>
<dbReference type="InterPro" id="IPR013783">
    <property type="entry name" value="Ig-like_fold"/>
</dbReference>
<dbReference type="Proteomes" id="UP000019151">
    <property type="component" value="Chromosome"/>
</dbReference>
<keyword evidence="2" id="KW-0732">Signal</keyword>
<dbReference type="InterPro" id="IPR032109">
    <property type="entry name" value="Big_3_5"/>
</dbReference>
<evidence type="ECO:0000313" key="6">
    <source>
        <dbReference type="Proteomes" id="UP000019151"/>
    </source>
</evidence>
<feature type="region of interest" description="Disordered" evidence="1">
    <location>
        <begin position="25"/>
        <end position="86"/>
    </location>
</feature>
<feature type="domain" description="MBG" evidence="4">
    <location>
        <begin position="911"/>
        <end position="984"/>
    </location>
</feature>